<keyword evidence="1" id="KW-1133">Transmembrane helix</keyword>
<name>A0A1W0WN06_HYPEX</name>
<feature type="transmembrane region" description="Helical" evidence="1">
    <location>
        <begin position="186"/>
        <end position="203"/>
    </location>
</feature>
<dbReference type="Proteomes" id="UP000192578">
    <property type="component" value="Unassembled WGS sequence"/>
</dbReference>
<accession>A0A1W0WN06</accession>
<comment type="caution">
    <text evidence="2">The sequence shown here is derived from an EMBL/GenBank/DDBJ whole genome shotgun (WGS) entry which is preliminary data.</text>
</comment>
<keyword evidence="1" id="KW-0472">Membrane</keyword>
<proteinExistence type="predicted"/>
<evidence type="ECO:0000313" key="3">
    <source>
        <dbReference type="Proteomes" id="UP000192578"/>
    </source>
</evidence>
<reference evidence="3" key="1">
    <citation type="submission" date="2017-01" db="EMBL/GenBank/DDBJ databases">
        <title>Comparative genomics of anhydrobiosis in the tardigrade Hypsibius dujardini.</title>
        <authorList>
            <person name="Yoshida Y."/>
            <person name="Koutsovoulos G."/>
            <person name="Laetsch D."/>
            <person name="Stevens L."/>
            <person name="Kumar S."/>
            <person name="Horikawa D."/>
            <person name="Ishino K."/>
            <person name="Komine S."/>
            <person name="Tomita M."/>
            <person name="Blaxter M."/>
            <person name="Arakawa K."/>
        </authorList>
    </citation>
    <scope>NUCLEOTIDE SEQUENCE [LARGE SCALE GENOMIC DNA]</scope>
    <source>
        <strain evidence="3">Z151</strain>
    </source>
</reference>
<protein>
    <submittedName>
        <fullName evidence="2">Uncharacterized protein</fullName>
    </submittedName>
</protein>
<evidence type="ECO:0000256" key="1">
    <source>
        <dbReference type="SAM" id="Phobius"/>
    </source>
</evidence>
<feature type="transmembrane region" description="Helical" evidence="1">
    <location>
        <begin position="157"/>
        <end position="180"/>
    </location>
</feature>
<feature type="transmembrane region" description="Helical" evidence="1">
    <location>
        <begin position="47"/>
        <end position="68"/>
    </location>
</feature>
<keyword evidence="3" id="KW-1185">Reference proteome</keyword>
<dbReference type="AlphaFoldDB" id="A0A1W0WN06"/>
<sequence>MAERGGRNNNGKMLSIAKKTCKTLSKVLNWSADTTVGDLLRLSRGHYCCVVGHALVMMFAGVCSTAKYGCDEDEILAEEDRQFLAVFCVVSGFIGLIQSGVVTALGMEMVKKLTPQPDPLTTCVACLNLRPPTNELPMVTASGAPIDHLRKYRVNNIVFIIITSFFIFATTNVLCGIDAWNSDFGLILGGYMVCQSITIALYIRGAFSGLSVPTKECREEGSRIDEAATGDGGEGKLLALVVETCAAHEENETKAFQADKI</sequence>
<evidence type="ECO:0000313" key="2">
    <source>
        <dbReference type="EMBL" id="OQV16594.1"/>
    </source>
</evidence>
<dbReference type="OrthoDB" id="10610666at2759"/>
<feature type="transmembrane region" description="Helical" evidence="1">
    <location>
        <begin position="83"/>
        <end position="105"/>
    </location>
</feature>
<gene>
    <name evidence="2" type="ORF">BV898_09264</name>
</gene>
<keyword evidence="1" id="KW-0812">Transmembrane</keyword>
<dbReference type="EMBL" id="MTYJ01000072">
    <property type="protein sequence ID" value="OQV16594.1"/>
    <property type="molecule type" value="Genomic_DNA"/>
</dbReference>
<organism evidence="2 3">
    <name type="scientific">Hypsibius exemplaris</name>
    <name type="common">Freshwater tardigrade</name>
    <dbReference type="NCBI Taxonomy" id="2072580"/>
    <lineage>
        <taxon>Eukaryota</taxon>
        <taxon>Metazoa</taxon>
        <taxon>Ecdysozoa</taxon>
        <taxon>Tardigrada</taxon>
        <taxon>Eutardigrada</taxon>
        <taxon>Parachela</taxon>
        <taxon>Hypsibioidea</taxon>
        <taxon>Hypsibiidae</taxon>
        <taxon>Hypsibius</taxon>
    </lineage>
</organism>